<keyword evidence="8" id="KW-0456">Lyase</keyword>
<evidence type="ECO:0000313" key="15">
    <source>
        <dbReference type="EMBL" id="KIW02913.1"/>
    </source>
</evidence>
<dbReference type="HOGENOM" id="CLU_031639_0_0_1"/>
<evidence type="ECO:0000256" key="13">
    <source>
        <dbReference type="ARBA" id="ARBA00075219"/>
    </source>
</evidence>
<comment type="similarity">
    <text evidence="3">Belongs to the DSD1 family.</text>
</comment>
<evidence type="ECO:0000256" key="9">
    <source>
        <dbReference type="ARBA" id="ARBA00051198"/>
    </source>
</evidence>
<dbReference type="InParanoid" id="A0A0D2A830"/>
<keyword evidence="16" id="KW-1185">Reference proteome</keyword>
<keyword evidence="5" id="KW-0479">Metal-binding</keyword>
<dbReference type="Pfam" id="PF14031">
    <property type="entry name" value="D-ser_dehydrat"/>
    <property type="match status" value="1"/>
</dbReference>
<dbReference type="AlphaFoldDB" id="A0A0D2A830"/>
<dbReference type="InterPro" id="IPR026956">
    <property type="entry name" value="D-ser_dehydrat-like_dom"/>
</dbReference>
<evidence type="ECO:0000256" key="11">
    <source>
        <dbReference type="ARBA" id="ARBA00066349"/>
    </source>
</evidence>
<evidence type="ECO:0000256" key="5">
    <source>
        <dbReference type="ARBA" id="ARBA00022723"/>
    </source>
</evidence>
<dbReference type="PANTHER" id="PTHR28004">
    <property type="entry name" value="ZGC:162816-RELATED"/>
    <property type="match status" value="1"/>
</dbReference>
<feature type="domain" description="D-serine dehydratase-like" evidence="14">
    <location>
        <begin position="320"/>
        <end position="436"/>
    </location>
</feature>
<dbReference type="SMART" id="SM01119">
    <property type="entry name" value="D-ser_dehydrat"/>
    <property type="match status" value="1"/>
</dbReference>
<dbReference type="InterPro" id="IPR029066">
    <property type="entry name" value="PLP-binding_barrel"/>
</dbReference>
<dbReference type="GO" id="GO:0009636">
    <property type="term" value="P:response to toxic substance"/>
    <property type="evidence" value="ECO:0007669"/>
    <property type="project" value="UniProtKB-KW"/>
</dbReference>
<keyword evidence="7" id="KW-0663">Pyridoxal phosphate</keyword>
<dbReference type="GO" id="GO:0046872">
    <property type="term" value="F:metal ion binding"/>
    <property type="evidence" value="ECO:0007669"/>
    <property type="project" value="UniProtKB-KW"/>
</dbReference>
<dbReference type="Gene3D" id="2.40.37.20">
    <property type="entry name" value="D-serine dehydratase-like domain"/>
    <property type="match status" value="1"/>
</dbReference>
<dbReference type="EMBL" id="KN847547">
    <property type="protein sequence ID" value="KIW02913.1"/>
    <property type="molecule type" value="Genomic_DNA"/>
</dbReference>
<dbReference type="SUPFAM" id="SSF51419">
    <property type="entry name" value="PLP-binding barrel"/>
    <property type="match status" value="1"/>
</dbReference>
<evidence type="ECO:0000256" key="6">
    <source>
        <dbReference type="ARBA" id="ARBA00022833"/>
    </source>
</evidence>
<dbReference type="Pfam" id="PF01168">
    <property type="entry name" value="Ala_racemase_N"/>
    <property type="match status" value="1"/>
</dbReference>
<comment type="function">
    <text evidence="10">Catalyzes the conversion of D-serine to pyruvate and ammonia. May play a role in D-serine detoxification.</text>
</comment>
<evidence type="ECO:0000256" key="1">
    <source>
        <dbReference type="ARBA" id="ARBA00001933"/>
    </source>
</evidence>
<dbReference type="GO" id="GO:0036088">
    <property type="term" value="P:D-serine catabolic process"/>
    <property type="evidence" value="ECO:0007669"/>
    <property type="project" value="TreeGrafter"/>
</dbReference>
<sequence length="455" mass="49937">MEPLLYQGASNHEALLKTQYLNAKLADLPAPAAIVDAATVKRNCKLMLDTANALGVQFRAHIKTHKTVQGSKLQIGDHGPVRLVVSTVAELEHIFAWLKECVEAGREVNVLYGVPVSPSSLPRLARLGKELGSASCISFMVDHPDTLELIMQRREMFYGIIPVFIKIDTGYGRAGVKPFSSTLKAICTKLREQSTREVVEILGLYSHLGHSYGFSTPIESLQGLFTEFETLKAVSENEFPGKQVTLSVGATPTATAAQILVDYAEIADVAKDSSDIRARWNVLKQSAQTLEIHAGVYPMLDMQQLATQARTVNLSYENIGLKILVEVASLYSERDKQEALIAAGSLALGREPCKAYPGWGIVSPWCSIASHGSGEHYTFEAPEGWIVGRISQEHGILTWEGTTEKKRELKIGEKLLIWPNHACIAGAGFGWYFVVDSNVDGGETVQDVWVRCRGW</sequence>
<evidence type="ECO:0000256" key="10">
    <source>
        <dbReference type="ARBA" id="ARBA00055764"/>
    </source>
</evidence>
<comment type="catalytic activity">
    <reaction evidence="9">
        <text>D-serine = pyruvate + NH4(+)</text>
        <dbReference type="Rhea" id="RHEA:13977"/>
        <dbReference type="ChEBI" id="CHEBI:15361"/>
        <dbReference type="ChEBI" id="CHEBI:28938"/>
        <dbReference type="ChEBI" id="CHEBI:35247"/>
        <dbReference type="EC" id="4.3.1.18"/>
    </reaction>
    <physiologicalReaction direction="left-to-right" evidence="9">
        <dbReference type="Rhea" id="RHEA:13978"/>
    </physiologicalReaction>
</comment>
<dbReference type="FunFam" id="3.20.20.10:FF:000016">
    <property type="entry name" value="D-serine dehydratase"/>
    <property type="match status" value="1"/>
</dbReference>
<keyword evidence="4" id="KW-0216">Detoxification</keyword>
<dbReference type="InterPro" id="IPR001608">
    <property type="entry name" value="Ala_racemase_N"/>
</dbReference>
<evidence type="ECO:0000256" key="7">
    <source>
        <dbReference type="ARBA" id="ARBA00022898"/>
    </source>
</evidence>
<evidence type="ECO:0000256" key="4">
    <source>
        <dbReference type="ARBA" id="ARBA00022575"/>
    </source>
</evidence>
<dbReference type="FunCoup" id="A0A0D2A830">
    <property type="interactions" value="31"/>
</dbReference>
<dbReference type="InterPro" id="IPR051466">
    <property type="entry name" value="D-amino_acid_metab_enzyme"/>
</dbReference>
<evidence type="ECO:0000256" key="3">
    <source>
        <dbReference type="ARBA" id="ARBA00005323"/>
    </source>
</evidence>
<organism evidence="15 16">
    <name type="scientific">Verruconis gallopava</name>
    <dbReference type="NCBI Taxonomy" id="253628"/>
    <lineage>
        <taxon>Eukaryota</taxon>
        <taxon>Fungi</taxon>
        <taxon>Dikarya</taxon>
        <taxon>Ascomycota</taxon>
        <taxon>Pezizomycotina</taxon>
        <taxon>Dothideomycetes</taxon>
        <taxon>Pleosporomycetidae</taxon>
        <taxon>Venturiales</taxon>
        <taxon>Sympoventuriaceae</taxon>
        <taxon>Verruconis</taxon>
    </lineage>
</organism>
<dbReference type="GO" id="GO:0008721">
    <property type="term" value="F:D-serine ammonia-lyase activity"/>
    <property type="evidence" value="ECO:0007669"/>
    <property type="project" value="UniProtKB-EC"/>
</dbReference>
<dbReference type="GeneID" id="27313934"/>
<dbReference type="Proteomes" id="UP000053259">
    <property type="component" value="Unassembled WGS sequence"/>
</dbReference>
<name>A0A0D2A830_9PEZI</name>
<evidence type="ECO:0000313" key="16">
    <source>
        <dbReference type="Proteomes" id="UP000053259"/>
    </source>
</evidence>
<reference evidence="15 16" key="1">
    <citation type="submission" date="2015-01" db="EMBL/GenBank/DDBJ databases">
        <title>The Genome Sequence of Ochroconis gallopava CBS43764.</title>
        <authorList>
            <consortium name="The Broad Institute Genomics Platform"/>
            <person name="Cuomo C."/>
            <person name="de Hoog S."/>
            <person name="Gorbushina A."/>
            <person name="Stielow B."/>
            <person name="Teixiera M."/>
            <person name="Abouelleil A."/>
            <person name="Chapman S.B."/>
            <person name="Priest M."/>
            <person name="Young S.K."/>
            <person name="Wortman J."/>
            <person name="Nusbaum C."/>
            <person name="Birren B."/>
        </authorList>
    </citation>
    <scope>NUCLEOTIDE SEQUENCE [LARGE SCALE GENOMIC DNA]</scope>
    <source>
        <strain evidence="15 16">CBS 43764</strain>
    </source>
</reference>
<dbReference type="PANTHER" id="PTHR28004:SF2">
    <property type="entry name" value="D-SERINE DEHYDRATASE"/>
    <property type="match status" value="1"/>
</dbReference>
<comment type="cofactor">
    <cofactor evidence="2">
        <name>Zn(2+)</name>
        <dbReference type="ChEBI" id="CHEBI:29105"/>
    </cofactor>
</comment>
<evidence type="ECO:0000256" key="12">
    <source>
        <dbReference type="ARBA" id="ARBA00069616"/>
    </source>
</evidence>
<dbReference type="RefSeq" id="XP_016212782.1">
    <property type="nucleotide sequence ID" value="XM_016359533.1"/>
</dbReference>
<evidence type="ECO:0000259" key="14">
    <source>
        <dbReference type="SMART" id="SM01119"/>
    </source>
</evidence>
<dbReference type="InterPro" id="IPR042208">
    <property type="entry name" value="D-ser_dehydrat-like_sf"/>
</dbReference>
<accession>A0A0D2A830</accession>
<dbReference type="STRING" id="253628.A0A0D2A830"/>
<evidence type="ECO:0000256" key="8">
    <source>
        <dbReference type="ARBA" id="ARBA00023239"/>
    </source>
</evidence>
<protein>
    <recommendedName>
        <fullName evidence="12">D-serine dehydratase</fullName>
        <ecNumber evidence="11">4.3.1.18</ecNumber>
    </recommendedName>
    <alternativeName>
        <fullName evidence="13">D-serine deaminase</fullName>
    </alternativeName>
</protein>
<dbReference type="Gene3D" id="3.20.20.10">
    <property type="entry name" value="Alanine racemase"/>
    <property type="match status" value="1"/>
</dbReference>
<dbReference type="VEuPathDB" id="FungiDB:PV09_05961"/>
<evidence type="ECO:0000256" key="2">
    <source>
        <dbReference type="ARBA" id="ARBA00001947"/>
    </source>
</evidence>
<keyword evidence="6" id="KW-0862">Zinc</keyword>
<dbReference type="EC" id="4.3.1.18" evidence="11"/>
<proteinExistence type="inferred from homology"/>
<comment type="cofactor">
    <cofactor evidence="1">
        <name>pyridoxal 5'-phosphate</name>
        <dbReference type="ChEBI" id="CHEBI:597326"/>
    </cofactor>
</comment>
<dbReference type="OrthoDB" id="20198at2759"/>
<gene>
    <name evidence="15" type="ORF">PV09_05961</name>
</gene>